<dbReference type="InterPro" id="IPR027417">
    <property type="entry name" value="P-loop_NTPase"/>
</dbReference>
<accession>A0A3N2BZR5</accession>
<evidence type="ECO:0000256" key="3">
    <source>
        <dbReference type="ARBA" id="ARBA00022741"/>
    </source>
</evidence>
<dbReference type="GO" id="GO:0042626">
    <property type="term" value="F:ATPase-coupled transmembrane transporter activity"/>
    <property type="evidence" value="ECO:0007669"/>
    <property type="project" value="TreeGrafter"/>
</dbReference>
<feature type="domain" description="ABC transporter" evidence="5">
    <location>
        <begin position="1"/>
        <end position="242"/>
    </location>
</feature>
<keyword evidence="3" id="KW-0547">Nucleotide-binding</keyword>
<evidence type="ECO:0000256" key="1">
    <source>
        <dbReference type="ARBA" id="ARBA00005417"/>
    </source>
</evidence>
<dbReference type="SMART" id="SM00382">
    <property type="entry name" value="AAA"/>
    <property type="match status" value="2"/>
</dbReference>
<protein>
    <submittedName>
        <fullName evidence="6">Energy-coupling factor transport system ATP-binding protein</fullName>
    </submittedName>
</protein>
<keyword evidence="4 6" id="KW-0067">ATP-binding</keyword>
<keyword evidence="2" id="KW-0813">Transport</keyword>
<dbReference type="GO" id="GO:0005524">
    <property type="term" value="F:ATP binding"/>
    <property type="evidence" value="ECO:0007669"/>
    <property type="project" value="UniProtKB-KW"/>
</dbReference>
<dbReference type="InterPro" id="IPR003593">
    <property type="entry name" value="AAA+_ATPase"/>
</dbReference>
<dbReference type="Pfam" id="PF00005">
    <property type="entry name" value="ABC_tran"/>
    <property type="match status" value="2"/>
</dbReference>
<dbReference type="PANTHER" id="PTHR43553:SF24">
    <property type="entry name" value="ENERGY-COUPLING FACTOR TRANSPORTER ATP-BINDING PROTEIN ECFA1"/>
    <property type="match status" value="1"/>
</dbReference>
<name>A0A3N2BZR5_9MICO</name>
<dbReference type="GO" id="GO:0016887">
    <property type="term" value="F:ATP hydrolysis activity"/>
    <property type="evidence" value="ECO:0007669"/>
    <property type="project" value="InterPro"/>
</dbReference>
<dbReference type="PROSITE" id="PS00211">
    <property type="entry name" value="ABC_TRANSPORTER_1"/>
    <property type="match status" value="1"/>
</dbReference>
<proteinExistence type="inferred from homology"/>
<feature type="domain" description="ABC transporter" evidence="5">
    <location>
        <begin position="299"/>
        <end position="535"/>
    </location>
</feature>
<evidence type="ECO:0000313" key="7">
    <source>
        <dbReference type="Proteomes" id="UP000266915"/>
    </source>
</evidence>
<dbReference type="NCBIfam" id="NF010167">
    <property type="entry name" value="PRK13648.1"/>
    <property type="match status" value="2"/>
</dbReference>
<dbReference type="Proteomes" id="UP000266915">
    <property type="component" value="Unassembled WGS sequence"/>
</dbReference>
<evidence type="ECO:0000256" key="4">
    <source>
        <dbReference type="ARBA" id="ARBA00022840"/>
    </source>
</evidence>
<dbReference type="AlphaFoldDB" id="A0A3N2BZR5"/>
<dbReference type="InterPro" id="IPR017871">
    <property type="entry name" value="ABC_transporter-like_CS"/>
</dbReference>
<dbReference type="PANTHER" id="PTHR43553">
    <property type="entry name" value="HEAVY METAL TRANSPORTER"/>
    <property type="match status" value="1"/>
</dbReference>
<keyword evidence="7" id="KW-1185">Reference proteome</keyword>
<organism evidence="6 7">
    <name type="scientific">Plantibacter flavus</name>
    <dbReference type="NCBI Taxonomy" id="150123"/>
    <lineage>
        <taxon>Bacteria</taxon>
        <taxon>Bacillati</taxon>
        <taxon>Actinomycetota</taxon>
        <taxon>Actinomycetes</taxon>
        <taxon>Micrococcales</taxon>
        <taxon>Microbacteriaceae</taxon>
        <taxon>Plantibacter</taxon>
    </lineage>
</organism>
<evidence type="ECO:0000313" key="6">
    <source>
        <dbReference type="EMBL" id="ROR80739.1"/>
    </source>
</evidence>
<dbReference type="InterPro" id="IPR015856">
    <property type="entry name" value="ABC_transpr_CbiO/EcfA_su"/>
</dbReference>
<sequence>MRIRHDEREEWTPDDVSFQVSPGEVVLLLGPSGSGKSTLALALNGLVPHAVPAEFEGAVVTGGLDTATSTVAQLSEHVAMVFQDPDAQIVTGTVLDEVCFGPENLLLPADEVLSRAERALRQVGLWERRTENPDRLSGGGRQRLAIACALAMGSDLLVLDEPTANLDPAGIEEVYAALRSLVSGPEGAGKRHAILLVEHNLDAAIDLVDRVVVLDRDGRLAFDGPTRDVLLGHLDELLEMGVWLPVATLAALRLREGGVLLPDLPLTPAELTAALDGTALPTPPTAPVAPVTTESSVAVRVDQLSVERGRGRRRTPILHEVSLEVGTGDFLAVIGTNGAGKTTLLQAIAGVVRPPRGRIDVGGIDPGRSDVRTIAAHIGFVFQNPEHQFIAHTVHDELAHGLRIRGVDDTETERRVDDLLRRFGLESARDVHPFLLSGGQKRRLSVGSALIAGAPVLALDEPTFGQDRARANELLDLLAGLNAQGTTVLVVTHDLQLVADHASHVAVMAGGHLLAHDTTAAILGDDELLRRAGLRPPPLAQAMRSLANHPDWQHLSRLDDLPGAAAR</sequence>
<dbReference type="GO" id="GO:0043190">
    <property type="term" value="C:ATP-binding cassette (ABC) transporter complex"/>
    <property type="evidence" value="ECO:0007669"/>
    <property type="project" value="TreeGrafter"/>
</dbReference>
<dbReference type="PROSITE" id="PS50893">
    <property type="entry name" value="ABC_TRANSPORTER_2"/>
    <property type="match status" value="2"/>
</dbReference>
<comment type="caution">
    <text evidence="6">The sequence shown here is derived from an EMBL/GenBank/DDBJ whole genome shotgun (WGS) entry which is preliminary data.</text>
</comment>
<dbReference type="InterPro" id="IPR050095">
    <property type="entry name" value="ECF_ABC_transporter_ATP-bd"/>
</dbReference>
<gene>
    <name evidence="6" type="ORF">EDD42_0782</name>
</gene>
<evidence type="ECO:0000259" key="5">
    <source>
        <dbReference type="PROSITE" id="PS50893"/>
    </source>
</evidence>
<dbReference type="CDD" id="cd03225">
    <property type="entry name" value="ABC_cobalt_CbiO_domain1"/>
    <property type="match status" value="2"/>
</dbReference>
<dbReference type="InterPro" id="IPR003439">
    <property type="entry name" value="ABC_transporter-like_ATP-bd"/>
</dbReference>
<dbReference type="SUPFAM" id="SSF52540">
    <property type="entry name" value="P-loop containing nucleoside triphosphate hydrolases"/>
    <property type="match status" value="2"/>
</dbReference>
<dbReference type="Gene3D" id="3.40.50.300">
    <property type="entry name" value="P-loop containing nucleotide triphosphate hydrolases"/>
    <property type="match status" value="2"/>
</dbReference>
<reference evidence="6 7" key="1">
    <citation type="submission" date="2018-11" db="EMBL/GenBank/DDBJ databases">
        <title>Sequencing the genomes of 1000 actinobacteria strains.</title>
        <authorList>
            <person name="Klenk H.-P."/>
        </authorList>
    </citation>
    <scope>NUCLEOTIDE SEQUENCE [LARGE SCALE GENOMIC DNA]</scope>
    <source>
        <strain evidence="6 7">DSM 14012</strain>
    </source>
</reference>
<comment type="similarity">
    <text evidence="1">Belongs to the ABC transporter superfamily.</text>
</comment>
<evidence type="ECO:0000256" key="2">
    <source>
        <dbReference type="ARBA" id="ARBA00022448"/>
    </source>
</evidence>
<dbReference type="EMBL" id="RKHL01000001">
    <property type="protein sequence ID" value="ROR80739.1"/>
    <property type="molecule type" value="Genomic_DNA"/>
</dbReference>